<evidence type="ECO:0000259" key="2">
    <source>
        <dbReference type="Pfam" id="PF15326"/>
    </source>
</evidence>
<feature type="compositionally biased region" description="Polar residues" evidence="1">
    <location>
        <begin position="579"/>
        <end position="592"/>
    </location>
</feature>
<protein>
    <submittedName>
        <fullName evidence="3">Testis expressed gene 15 meiosis and synapsis associated</fullName>
    </submittedName>
</protein>
<sequence length="2709" mass="305043">YFSYISTERTCALSNCTVAKRIGKGKDATVIFEHFRKPLNPYVQENCSCSTPDSERDSYNSYMSNTNGNMQNGNFPVLETHSGWRDNCSAEIRDPSQVPENNSDHSFMPHDNREIDVLFNLPYLKSILSNISAAYSSHNNTCSSTVITSKLIKDPRLIRREQNMGKKNNSTVLSDISPPDNHVDHVNSGINLSSLPTNSRTSSAVVPGDHAVLTNHFDASCFQVAFEDTQFQTHNMGSKDYDCIASNEITTTGQCKEQCNFALPISLSNVVSEVENQKHSEGKAQSFQKRNNFPFLTKQSREPPNSKESVDTCRKDSKSHISRKSQCSNLKPVNKVGHQVSIMSPLQKKGNIDEYIENTGMLRTPIGTEDNSKCGANQNWWKESNTYLNIETKIVPVNNCNILHQEYKEGRNLNSVGGNCDKRRMSEELQVAKSNIPAAKDKDERDHIAVASGCNLTSNVECFSQKDPQCSLEYEDTIHTSFATSQKLMELKNQNCVNIVYDASQEAEGIPQAKEVLIDKSLSEGEGTPSLDNSNCNISREYMCVKRKNKNEPLSLESIQKDYKETLHPGDEDSDPSLFYSSKLNINNTNFKGQKEDKENPNEAKEEDNRHEKHDFHMDNMVTNIVETGESRNYNTVEILSSEGSSKFNLFGEEKDIPTDSVTAIKQRSAQNGGSVQHLASTVPEFAGVSVEGASNSTDKVSSTTKPTLSTDHETDQRCFLKDTCPSGNSHFSLIKHRVSDYEINMDKNKFQYSFYPSVNENSSLENVELANEAEIQCDDALLWPRDTCSHENVLDEEFELYEVLKSRIDWEGLFGGSNEEREPLGSSPKGQNNEQHSTAEANCVYSFAQKNKRELLNSILLPDLQVTVIDGPGSGFSLNDESFALTDFYKSITESSKPEINEGKASGLGFFSQPSGENSGFSCEDKLDNSVQEPGLVSKSEIFHSSDFSHNIHENNTSEKLSCESLTANLSAATVTNESKCSSTKPKTDFSDARNEKDKRRLLICPKDQTMSHKDIKEYENSERRRKVTSRDSCEWFSSLSQGRMKTFSQSERHIRSVLNILNSEASLCKSKRLSKKLDRAVLHLKKAHRRVNTSLQIISNVGKKRKSPLPKAYAITCNNFWESCDLQGSVSERRYSRHALSKTKYGEQGEKRLLRFDIDERLGQVSKHKSYRTNPERIAECLPSEIVSGSVSQSLTTTHVKHCDEQHPESQLPLTYICQKRRQSEENNSTVRNANSLAPEHSSEARECMLYPDETLTEKEYHTDSELVNSANVKLENHSTYNSKDVAKENNSEPNAVIHESNLASLSCIKDNRSPNTDNCDASGKADSDMLVSKVDFSAKHFLNANVYKQDNLRPPGCKRNQVITFPIEECTIAISTLSIPKGNILTDPLSLTASKIYSIPPLSSTLLSGDEEESSESSVGHTFHVNGNEIRPRKHSKLDLTSVTEESKSCKKNITEKLFSNGCSLLFKDNLKYSSKRLTTKDIHKRKIKKTEQAVYPKSTSAGAIVNIKYKSQEEEILKEFFHLTKKTNENNVIDTYLSTKNATLETITLKNMLFSHLSKRKKMEKKVSSNSLCDSISKTAIIRTGPAKKHCLANCVSPIAELSQILQRADESSSLQILGEETKICQNILPLFVEAFERKQECSLEQILISRELLVEQNLWNNCNRKLKPCAIDTLVELQIVMETIQFIENKKRYLKGEPTFRSLLWYDETLYDELLGRPRGYQMQPNFYPAFQGRLKYNALCELQNYHSQLVKCFAETKKENSYYALLKYKRQINECKAIMKHSSDCFDFCLSVPFTCGVNFGDTLEDLETIRKSILKLITAYEDSLKIQSLPGKKDHLWIIIELISSKVNFIKTNEEISIKISLYGLEHICFDAAKHLVWKEKSYSFLKNSQKKNQEMLVTVNKCAFSRLQKIYDTLIRDLNNVTTSNIELEEDTLIASRQSDDPVSIENYGFPSTLLSQPDICCVSEILDQAEFADVQKLQELTLRCTEHLEVLKKCFQKLQDDDIDDIFVTEENVLDVLSNQQHGAVILKPAAVETYIDVVMLSETVHFLKNSMAKKLNTQTFRGLLWFDLSLLPELTHCQEQMASFSLNDNPACLWKVIESTVSELKKELDAIYGCNEAVNCSYALHLFSRELEELSEIKNLVKNSECSISTYIDFVPYIASINYGNTVAELEHNYNQFAMLLKTMLSFPQKDLGKMAHVMKVMKTIKHMKIINAKSANLSTYFILYQMLHNKNTSQLEKKEKMNIHVTKPEENSSKPSTSTQVSSISECISKTTSDSSKKRPIAADEGEEDSWENENTTTISIASSSSDDLERNCLSPKMAERRSSFPGLPLSFKNLQDACTSKSDSKMDLGNSSPDIIGSCTQQQENLNSIKKTKVSFSAAEINENKDCPETYHLKCGDGTFLEDYKTPSQKLRESPPGYTQKTCLSNTKTRIDQCLEPDAAGFSVPTFHSAGAIRPNLEMSSTDFEHQDNEIIDLSVKADTGTNCPEPLCVQDKILVLQANKTPFIKTEAQGKYEEESLNPSMAPCSSSESSTLVKGEENPKVLPHRPDTCWREPPQPAYVPVSHSEQQFGASYPSSAWCVYHYNSSSGSTVTHTYQGTTSHERQSPPGTVTAVASTVQSTHSHLLYSEYFRYCPAQPQVNAFIPGNSYFPSQMPIPYNFQQPIFSQFAFHQPLPQAAYPYPPNPGVFPEVPWIYGEL</sequence>
<evidence type="ECO:0000256" key="1">
    <source>
        <dbReference type="SAM" id="MobiDB-lite"/>
    </source>
</evidence>
<reference evidence="3" key="1">
    <citation type="submission" date="2025-08" db="UniProtKB">
        <authorList>
            <consortium name="Ensembl"/>
        </authorList>
    </citation>
    <scope>IDENTIFICATION</scope>
</reference>
<feature type="domain" description="Testis expressed sequence 15" evidence="2">
    <location>
        <begin position="1968"/>
        <end position="2085"/>
    </location>
</feature>
<dbReference type="GO" id="GO:0005737">
    <property type="term" value="C:cytoplasm"/>
    <property type="evidence" value="ECO:0007669"/>
    <property type="project" value="Ensembl"/>
</dbReference>
<feature type="compositionally biased region" description="Basic and acidic residues" evidence="1">
    <location>
        <begin position="593"/>
        <end position="617"/>
    </location>
</feature>
<feature type="compositionally biased region" description="Low complexity" evidence="1">
    <location>
        <begin position="2264"/>
        <end position="2276"/>
    </location>
</feature>
<feature type="compositionally biased region" description="Basic and acidic residues" evidence="1">
    <location>
        <begin position="299"/>
        <end position="319"/>
    </location>
</feature>
<dbReference type="GO" id="GO:0007130">
    <property type="term" value="P:synaptonemal complex assembly"/>
    <property type="evidence" value="ECO:0007669"/>
    <property type="project" value="Ensembl"/>
</dbReference>
<dbReference type="GO" id="GO:0007283">
    <property type="term" value="P:spermatogenesis"/>
    <property type="evidence" value="ECO:0007669"/>
    <property type="project" value="Ensembl"/>
</dbReference>
<feature type="compositionally biased region" description="Polar residues" evidence="1">
    <location>
        <begin position="829"/>
        <end position="838"/>
    </location>
</feature>
<feature type="region of interest" description="Disordered" evidence="1">
    <location>
        <begin position="566"/>
        <end position="617"/>
    </location>
</feature>
<evidence type="ECO:0000313" key="3">
    <source>
        <dbReference type="Ensembl" id="ENSJJAP00000009866.1"/>
    </source>
</evidence>
<dbReference type="OMA" id="DATCIAH"/>
<dbReference type="GO" id="GO:0141196">
    <property type="term" value="P:transposable element silencing by piRNA-mediated DNA methylation"/>
    <property type="evidence" value="ECO:0007669"/>
    <property type="project" value="Ensembl"/>
</dbReference>
<feature type="region of interest" description="Disordered" evidence="1">
    <location>
        <begin position="1410"/>
        <end position="1429"/>
    </location>
</feature>
<feature type="domain" description="Testis expressed sequence 15" evidence="2">
    <location>
        <begin position="1579"/>
        <end position="1758"/>
    </location>
</feature>
<dbReference type="Ensembl" id="ENSJJAT00000016318.1">
    <property type="protein sequence ID" value="ENSJJAP00000009866.1"/>
    <property type="gene ID" value="ENSJJAG00000013617.1"/>
</dbReference>
<dbReference type="PANTHER" id="PTHR22380:SF1">
    <property type="entry name" value="TESTIS-EXPRESSED PROTEIN 15"/>
    <property type="match status" value="1"/>
</dbReference>
<evidence type="ECO:0000313" key="4">
    <source>
        <dbReference type="Proteomes" id="UP000694385"/>
    </source>
</evidence>
<dbReference type="GO" id="GO:0032880">
    <property type="term" value="P:regulation of protein localization"/>
    <property type="evidence" value="ECO:0007669"/>
    <property type="project" value="Ensembl"/>
</dbReference>
<dbReference type="GO" id="GO:0030539">
    <property type="term" value="P:male genitalia development"/>
    <property type="evidence" value="ECO:0007669"/>
    <property type="project" value="Ensembl"/>
</dbReference>
<feature type="compositionally biased region" description="Polar residues" evidence="1">
    <location>
        <begin position="1228"/>
        <end position="1238"/>
    </location>
</feature>
<name>A0A8C5KK15_JACJA</name>
<feature type="region of interest" description="Disordered" evidence="1">
    <location>
        <begin position="278"/>
        <end position="320"/>
    </location>
</feature>
<feature type="compositionally biased region" description="Basic and acidic residues" evidence="1">
    <location>
        <begin position="2547"/>
        <end position="2562"/>
    </location>
</feature>
<accession>A0A8C5KK15</accession>
<proteinExistence type="predicted"/>
<dbReference type="PANTHER" id="PTHR22380">
    <property type="entry name" value="TESTIS-EXPRESSED PROTEIN 15"/>
    <property type="match status" value="1"/>
</dbReference>
<dbReference type="InterPro" id="IPR032765">
    <property type="entry name" value="TEX15_dom"/>
</dbReference>
<feature type="region of interest" description="Disordered" evidence="1">
    <location>
        <begin position="818"/>
        <end position="838"/>
    </location>
</feature>
<dbReference type="Pfam" id="PF15326">
    <property type="entry name" value="TEX15"/>
    <property type="match status" value="2"/>
</dbReference>
<feature type="region of interest" description="Disordered" evidence="1">
    <location>
        <begin position="2256"/>
        <end position="2324"/>
    </location>
</feature>
<organism evidence="3 4">
    <name type="scientific">Jaculus jaculus</name>
    <name type="common">Lesser Egyptian jerboa</name>
    <dbReference type="NCBI Taxonomy" id="51337"/>
    <lineage>
        <taxon>Eukaryota</taxon>
        <taxon>Metazoa</taxon>
        <taxon>Chordata</taxon>
        <taxon>Craniata</taxon>
        <taxon>Vertebrata</taxon>
        <taxon>Euteleostomi</taxon>
        <taxon>Mammalia</taxon>
        <taxon>Eutheria</taxon>
        <taxon>Euarchontoglires</taxon>
        <taxon>Glires</taxon>
        <taxon>Rodentia</taxon>
        <taxon>Myomorpha</taxon>
        <taxon>Dipodoidea</taxon>
        <taxon>Dipodidae</taxon>
        <taxon>Dipodinae</taxon>
        <taxon>Jaculus</taxon>
    </lineage>
</organism>
<dbReference type="Proteomes" id="UP000694385">
    <property type="component" value="Unassembled WGS sequence"/>
</dbReference>
<dbReference type="GO" id="GO:0007140">
    <property type="term" value="P:male meiotic nuclear division"/>
    <property type="evidence" value="ECO:0007669"/>
    <property type="project" value="Ensembl"/>
</dbReference>
<dbReference type="GO" id="GO:0009566">
    <property type="term" value="P:fertilization"/>
    <property type="evidence" value="ECO:0007669"/>
    <property type="project" value="Ensembl"/>
</dbReference>
<dbReference type="GO" id="GO:0005634">
    <property type="term" value="C:nucleus"/>
    <property type="evidence" value="ECO:0007669"/>
    <property type="project" value="Ensembl"/>
</dbReference>
<keyword evidence="4" id="KW-1185">Reference proteome</keyword>
<dbReference type="GO" id="GO:0048873">
    <property type="term" value="P:homeostasis of number of cells within a tissue"/>
    <property type="evidence" value="ECO:0007669"/>
    <property type="project" value="Ensembl"/>
</dbReference>
<dbReference type="GO" id="GO:0010569">
    <property type="term" value="P:regulation of double-strand break repair via homologous recombination"/>
    <property type="evidence" value="ECO:0007669"/>
    <property type="project" value="Ensembl"/>
</dbReference>
<feature type="compositionally biased region" description="Low complexity" evidence="1">
    <location>
        <begin position="2307"/>
        <end position="2317"/>
    </location>
</feature>
<reference evidence="3" key="2">
    <citation type="submission" date="2025-09" db="UniProtKB">
        <authorList>
            <consortium name="Ensembl"/>
        </authorList>
    </citation>
    <scope>IDENTIFICATION</scope>
</reference>
<feature type="region of interest" description="Disordered" evidence="1">
    <location>
        <begin position="1227"/>
        <end position="1246"/>
    </location>
</feature>
<dbReference type="InterPro" id="IPR026616">
    <property type="entry name" value="TEX15"/>
</dbReference>
<dbReference type="GO" id="GO:0034502">
    <property type="term" value="P:protein localization to chromosome"/>
    <property type="evidence" value="ECO:0007669"/>
    <property type="project" value="Ensembl"/>
</dbReference>
<dbReference type="GeneTree" id="ENSGT00390000006260"/>
<feature type="region of interest" description="Disordered" evidence="1">
    <location>
        <begin position="2523"/>
        <end position="2562"/>
    </location>
</feature>